<evidence type="ECO:0000313" key="5">
    <source>
        <dbReference type="Proteomes" id="UP000093943"/>
    </source>
</evidence>
<organism evidence="1 6">
    <name type="scientific">Mycolicibacter sinensis (strain JDM601)</name>
    <name type="common">Mycobacterium sinense</name>
    <dbReference type="NCBI Taxonomy" id="875328"/>
    <lineage>
        <taxon>Bacteria</taxon>
        <taxon>Bacillati</taxon>
        <taxon>Actinomycetota</taxon>
        <taxon>Actinomycetes</taxon>
        <taxon>Mycobacteriales</taxon>
        <taxon>Mycobacteriaceae</taxon>
        <taxon>Mycolicibacter</taxon>
    </lineage>
</organism>
<protein>
    <submittedName>
        <fullName evidence="1">DUF1059 domain-containing protein</fullName>
    </submittedName>
</protein>
<evidence type="ECO:0000313" key="3">
    <source>
        <dbReference type="EMBL" id="OBK84319.1"/>
    </source>
</evidence>
<evidence type="ECO:0000313" key="4">
    <source>
        <dbReference type="Proteomes" id="UP000093759"/>
    </source>
</evidence>
<sequence>MKTHLNCPCGEAIVGKDEDDLVDLTQKHLADAHPGMSYDRDAILFMAY</sequence>
<dbReference type="EMBL" id="LZMF01000129">
    <property type="protein sequence ID" value="OBK84319.1"/>
    <property type="molecule type" value="Genomic_DNA"/>
</dbReference>
<gene>
    <name evidence="3" type="ORF">A5648_10120</name>
    <name evidence="2" type="ORF">A5710_18465</name>
    <name evidence="1" type="ORF">A5771_05550</name>
</gene>
<reference evidence="4" key="1">
    <citation type="submission" date="2016-06" db="EMBL/GenBank/DDBJ databases">
        <authorList>
            <person name="Sutton G."/>
            <person name="Brinkac L."/>
            <person name="Sanka R."/>
            <person name="Adams M."/>
            <person name="Lau E."/>
            <person name="Garcia-Basteiro A."/>
            <person name="Lopez-Varela E."/>
            <person name="Palencia S."/>
        </authorList>
    </citation>
    <scope>NUCLEOTIDE SEQUENCE [LARGE SCALE GENOMIC DNA]</scope>
    <source>
        <strain evidence="4">1274684.2</strain>
    </source>
</reference>
<dbReference type="Proteomes" id="UP000093759">
    <property type="component" value="Unassembled WGS sequence"/>
</dbReference>
<dbReference type="RefSeq" id="WP_019737787.1">
    <property type="nucleotide sequence ID" value="NZ_LZIM01000033.1"/>
</dbReference>
<reference evidence="1" key="3">
    <citation type="submission" date="2016-06" db="EMBL/GenBank/DDBJ databases">
        <authorList>
            <person name="Kjaerup R.B."/>
            <person name="Dalgaard T.S."/>
            <person name="Juul-Madsen H.R."/>
        </authorList>
    </citation>
    <scope>NUCLEOTIDE SEQUENCE [LARGE SCALE GENOMIC DNA]</scope>
    <source>
        <strain evidence="3">1274684.2</strain>
        <strain evidence="1">852014-51077_SCH5608930-a</strain>
        <strain evidence="2">E1876</strain>
    </source>
</reference>
<dbReference type="EMBL" id="LZIN01000037">
    <property type="protein sequence ID" value="OBG07470.1"/>
    <property type="molecule type" value="Genomic_DNA"/>
</dbReference>
<evidence type="ECO:0000313" key="2">
    <source>
        <dbReference type="EMBL" id="OBI31268.1"/>
    </source>
</evidence>
<reference evidence="6" key="4">
    <citation type="submission" date="2016-06" db="EMBL/GenBank/DDBJ databases">
        <authorList>
            <person name="Sutton G."/>
            <person name="Brinkac L."/>
            <person name="Sanka R."/>
            <person name="Adams M."/>
            <person name="Lau E."/>
            <person name="Mehaffy C."/>
            <person name="Tameris M."/>
            <person name="Hatherill M."/>
            <person name="Hanekom W."/>
            <person name="Mahomed H."/>
            <person name="Mcshane H."/>
        </authorList>
    </citation>
    <scope>NUCLEOTIDE SEQUENCE [LARGE SCALE GENOMIC DNA]</scope>
    <source>
        <strain evidence="6">852014-51077_SCH5608930-a</strain>
    </source>
</reference>
<evidence type="ECO:0000313" key="1">
    <source>
        <dbReference type="EMBL" id="OBG07470.1"/>
    </source>
</evidence>
<comment type="caution">
    <text evidence="1">The sequence shown here is derived from an EMBL/GenBank/DDBJ whole genome shotgun (WGS) entry which is preliminary data.</text>
</comment>
<dbReference type="OrthoDB" id="5244574at2"/>
<accession>A0A1A2ETI7</accession>
<dbReference type="AlphaFoldDB" id="A0A1A2ETI7"/>
<name>A0A1A2ETI7_MYCSD</name>
<reference evidence="5" key="2">
    <citation type="submission" date="2016-06" db="EMBL/GenBank/DDBJ databases">
        <authorList>
            <person name="Sutton G."/>
            <person name="Brinkac L."/>
            <person name="Sanka R."/>
            <person name="Adams M."/>
            <person name="Lau E."/>
            <person name="Sam S."/>
            <person name="Sreng N."/>
            <person name="Him V."/>
            <person name="Kerleguer A."/>
            <person name="Cheng S."/>
        </authorList>
    </citation>
    <scope>NUCLEOTIDE SEQUENCE [LARGE SCALE GENOMIC DNA]</scope>
    <source>
        <strain evidence="5">E1876</strain>
    </source>
</reference>
<evidence type="ECO:0000313" key="6">
    <source>
        <dbReference type="Proteomes" id="UP000093985"/>
    </source>
</evidence>
<dbReference type="Proteomes" id="UP000093943">
    <property type="component" value="Unassembled WGS sequence"/>
</dbReference>
<dbReference type="EMBL" id="LZKG01000061">
    <property type="protein sequence ID" value="OBI31268.1"/>
    <property type="molecule type" value="Genomic_DNA"/>
</dbReference>
<proteinExistence type="predicted"/>
<dbReference type="Proteomes" id="UP000093985">
    <property type="component" value="Unassembled WGS sequence"/>
</dbReference>